<evidence type="ECO:0000256" key="2">
    <source>
        <dbReference type="ARBA" id="ARBA00022630"/>
    </source>
</evidence>
<evidence type="ECO:0000313" key="8">
    <source>
        <dbReference type="Proteomes" id="UP000070612"/>
    </source>
</evidence>
<protein>
    <submittedName>
        <fullName evidence="7">Ferredoxin reductase</fullName>
    </submittedName>
</protein>
<dbReference type="RefSeq" id="WP_067856496.1">
    <property type="nucleotide sequence ID" value="NZ_LGTW01000026.1"/>
</dbReference>
<feature type="domain" description="Reductase C-terminal" evidence="6">
    <location>
        <begin position="335"/>
        <end position="400"/>
    </location>
</feature>
<dbReference type="InterPro" id="IPR036188">
    <property type="entry name" value="FAD/NAD-bd_sf"/>
</dbReference>
<gene>
    <name evidence="7" type="ORF">AFM11_29665</name>
</gene>
<dbReference type="InterPro" id="IPR023753">
    <property type="entry name" value="FAD/NAD-binding_dom"/>
</dbReference>
<evidence type="ECO:0000256" key="3">
    <source>
        <dbReference type="ARBA" id="ARBA00022827"/>
    </source>
</evidence>
<keyword evidence="2" id="KW-0285">Flavoprotein</keyword>
<dbReference type="InterPro" id="IPR016156">
    <property type="entry name" value="FAD/NAD-linked_Rdtase_dimer_sf"/>
</dbReference>
<dbReference type="Proteomes" id="UP000070612">
    <property type="component" value="Unassembled WGS sequence"/>
</dbReference>
<dbReference type="Gene3D" id="3.30.390.30">
    <property type="match status" value="1"/>
</dbReference>
<evidence type="ECO:0000256" key="1">
    <source>
        <dbReference type="ARBA" id="ARBA00001974"/>
    </source>
</evidence>
<comment type="cofactor">
    <cofactor evidence="1">
        <name>FAD</name>
        <dbReference type="ChEBI" id="CHEBI:57692"/>
    </cofactor>
</comment>
<dbReference type="EMBL" id="LGTW01000026">
    <property type="protein sequence ID" value="KWX20572.1"/>
    <property type="molecule type" value="Genomic_DNA"/>
</dbReference>
<dbReference type="SUPFAM" id="SSF55424">
    <property type="entry name" value="FAD/NAD-linked reductases, dimerisation (C-terminal) domain"/>
    <property type="match status" value="1"/>
</dbReference>
<dbReference type="Pfam" id="PF14759">
    <property type="entry name" value="Reductase_C"/>
    <property type="match status" value="1"/>
</dbReference>
<organism evidence="7 8">
    <name type="scientific">Mycolicibacterium wolinskyi</name>
    <dbReference type="NCBI Taxonomy" id="59750"/>
    <lineage>
        <taxon>Bacteria</taxon>
        <taxon>Bacillati</taxon>
        <taxon>Actinomycetota</taxon>
        <taxon>Actinomycetes</taxon>
        <taxon>Mycobacteriales</taxon>
        <taxon>Mycobacteriaceae</taxon>
        <taxon>Mycolicibacterium</taxon>
    </lineage>
</organism>
<dbReference type="InterPro" id="IPR028202">
    <property type="entry name" value="Reductase_C"/>
</dbReference>
<accession>A0A132PF00</accession>
<comment type="caution">
    <text evidence="7">The sequence shown here is derived from an EMBL/GenBank/DDBJ whole genome shotgun (WGS) entry which is preliminary data.</text>
</comment>
<dbReference type="Gene3D" id="3.50.50.60">
    <property type="entry name" value="FAD/NAD(P)-binding domain"/>
    <property type="match status" value="2"/>
</dbReference>
<dbReference type="PANTHER" id="PTHR43557">
    <property type="entry name" value="APOPTOSIS-INDUCING FACTOR 1"/>
    <property type="match status" value="1"/>
</dbReference>
<dbReference type="GO" id="GO:0016651">
    <property type="term" value="F:oxidoreductase activity, acting on NAD(P)H"/>
    <property type="evidence" value="ECO:0007669"/>
    <property type="project" value="TreeGrafter"/>
</dbReference>
<dbReference type="InterPro" id="IPR050446">
    <property type="entry name" value="FAD-oxidoreductase/Apoptosis"/>
</dbReference>
<dbReference type="PANTHER" id="PTHR43557:SF2">
    <property type="entry name" value="RIESKE DOMAIN-CONTAINING PROTEIN-RELATED"/>
    <property type="match status" value="1"/>
</dbReference>
<dbReference type="GO" id="GO:0005737">
    <property type="term" value="C:cytoplasm"/>
    <property type="evidence" value="ECO:0007669"/>
    <property type="project" value="TreeGrafter"/>
</dbReference>
<evidence type="ECO:0000259" key="6">
    <source>
        <dbReference type="Pfam" id="PF14759"/>
    </source>
</evidence>
<reference evidence="7 8" key="1">
    <citation type="submission" date="2015-07" db="EMBL/GenBank/DDBJ databases">
        <title>A draft genome sequence of Mycobacterium wolinskyi.</title>
        <authorList>
            <person name="de Man T.J."/>
            <person name="Perry K.A."/>
            <person name="Coulliette A.D."/>
            <person name="Jensen B."/>
            <person name="Toney N.C."/>
            <person name="Limbago B.M."/>
            <person name="Noble-Wang J."/>
        </authorList>
    </citation>
    <scope>NUCLEOTIDE SEQUENCE [LARGE SCALE GENOMIC DNA]</scope>
    <source>
        <strain evidence="7 8">CDC_01</strain>
    </source>
</reference>
<name>A0A132PF00_9MYCO</name>
<evidence type="ECO:0000259" key="5">
    <source>
        <dbReference type="Pfam" id="PF07992"/>
    </source>
</evidence>
<sequence>MSAPRHVAVVGGSLAGLRAAEQLRALGHTGPITVFSAEQHFPYNRPPLSKEALANPDSVAPDELAGRLAFRRRASVADVDFRFGAYVRGADLGAHTITVDSGETVSYDGLVVATGLRPRRLTVPGPERGRHVLRTVEDCLGLRNALPAHGRVVVVGGGFIGCEVAGTLSALGHHVTVVEPVGPPMQRVLGTELATAIQRHHTAKGIDFVIGTGVAAFTGDEVVTGVELGTGETLSADVVVEAVGSVCNVEWLDGHGLDLSDGVLTDNHLAVVGAADAVAVGDLARFPNPLFDDVARRVEHWSIPSDTAKRAAATLSGRLAGEPDDTTPFAPIPAFWSDQLDLRLQSYGSPALADEIRFDEGTLDDLTGGVIATYHRDDRHVGTVAVNLSPARCRVLREAFTAVDVTA</sequence>
<feature type="domain" description="FAD/NAD(P)-binding" evidence="5">
    <location>
        <begin position="6"/>
        <end position="301"/>
    </location>
</feature>
<dbReference type="SUPFAM" id="SSF51905">
    <property type="entry name" value="FAD/NAD(P)-binding domain"/>
    <property type="match status" value="2"/>
</dbReference>
<dbReference type="PATRIC" id="fig|59750.3.peg.3825"/>
<dbReference type="PRINTS" id="PR00411">
    <property type="entry name" value="PNDRDTASEI"/>
</dbReference>
<keyword evidence="8" id="KW-1185">Reference proteome</keyword>
<evidence type="ECO:0000256" key="4">
    <source>
        <dbReference type="ARBA" id="ARBA00023002"/>
    </source>
</evidence>
<dbReference type="PRINTS" id="PR00368">
    <property type="entry name" value="FADPNR"/>
</dbReference>
<evidence type="ECO:0000313" key="7">
    <source>
        <dbReference type="EMBL" id="KWX20572.1"/>
    </source>
</evidence>
<dbReference type="AlphaFoldDB" id="A0A132PF00"/>
<proteinExistence type="predicted"/>
<dbReference type="STRING" id="59750.AWC31_25005"/>
<keyword evidence="3" id="KW-0274">FAD</keyword>
<keyword evidence="4" id="KW-0560">Oxidoreductase</keyword>
<dbReference type="Pfam" id="PF07992">
    <property type="entry name" value="Pyr_redox_2"/>
    <property type="match status" value="1"/>
</dbReference>